<evidence type="ECO:0000313" key="3">
    <source>
        <dbReference type="Proteomes" id="UP000189677"/>
    </source>
</evidence>
<feature type="region of interest" description="Disordered" evidence="1">
    <location>
        <begin position="38"/>
        <end position="57"/>
    </location>
</feature>
<evidence type="ECO:0000313" key="2">
    <source>
        <dbReference type="EMBL" id="AQU68993.1"/>
    </source>
</evidence>
<reference evidence="2 3" key="1">
    <citation type="submission" date="2016-11" db="EMBL/GenBank/DDBJ databases">
        <title>Complete genome sequence of Streptomyces niveus SCSIO 3406.</title>
        <authorList>
            <person name="Zhu Q."/>
            <person name="Cheng W."/>
            <person name="Song Y."/>
            <person name="Li Q."/>
            <person name="Ju J."/>
        </authorList>
    </citation>
    <scope>NUCLEOTIDE SEQUENCE [LARGE SCALE GENOMIC DNA]</scope>
    <source>
        <strain evidence="2 3">SCSIO 3406</strain>
    </source>
</reference>
<dbReference type="AlphaFoldDB" id="A0A1U9QYF6"/>
<sequence length="147" mass="15112">MGGRRHIRDARPTALLSAVVTLLAALYVCLGPADTHDTGSSTVRAAESGAAQHTARAPGAGITLRTDVEAAGPAAAPEYTCPYDRSSCRFIPHLSPAVLTAPHPADPLGTDDVGPARLALPSHTGQVSRSGASPRAPDLHVLQVLRT</sequence>
<name>A0A1U9QYF6_STRNV</name>
<dbReference type="OrthoDB" id="4330564at2"/>
<gene>
    <name evidence="2" type="ORF">BBN63_25235</name>
</gene>
<protein>
    <submittedName>
        <fullName evidence="2">Uncharacterized protein</fullName>
    </submittedName>
</protein>
<dbReference type="Proteomes" id="UP000189677">
    <property type="component" value="Chromosome"/>
</dbReference>
<accession>A0A1U9QYF6</accession>
<dbReference type="RefSeq" id="WP_078077633.1">
    <property type="nucleotide sequence ID" value="NZ_CP018047.1"/>
</dbReference>
<dbReference type="EMBL" id="CP018047">
    <property type="protein sequence ID" value="AQU68993.1"/>
    <property type="molecule type" value="Genomic_DNA"/>
</dbReference>
<proteinExistence type="predicted"/>
<dbReference type="KEGG" id="snw:BBN63_25235"/>
<keyword evidence="3" id="KW-1185">Reference proteome</keyword>
<organism evidence="2 3">
    <name type="scientific">Streptomyces niveus</name>
    <name type="common">Streptomyces spheroides</name>
    <dbReference type="NCBI Taxonomy" id="193462"/>
    <lineage>
        <taxon>Bacteria</taxon>
        <taxon>Bacillati</taxon>
        <taxon>Actinomycetota</taxon>
        <taxon>Actinomycetes</taxon>
        <taxon>Kitasatosporales</taxon>
        <taxon>Streptomycetaceae</taxon>
        <taxon>Streptomyces</taxon>
    </lineage>
</organism>
<evidence type="ECO:0000256" key="1">
    <source>
        <dbReference type="SAM" id="MobiDB-lite"/>
    </source>
</evidence>